<dbReference type="InterPro" id="IPR013132">
    <property type="entry name" value="PseI/NeuA/B-like_N"/>
</dbReference>
<reference evidence="3 4" key="1">
    <citation type="submission" date="2020-01" db="EMBL/GenBank/DDBJ databases">
        <title>Whole-genome sequence of Heliobacterium undosum DSM 13378.</title>
        <authorList>
            <person name="Kyndt J.A."/>
            <person name="Meyer T.E."/>
        </authorList>
    </citation>
    <scope>NUCLEOTIDE SEQUENCE [LARGE SCALE GENOMIC DNA]</scope>
    <source>
        <strain evidence="3 4">DSM 13378</strain>
    </source>
</reference>
<dbReference type="SMART" id="SM00858">
    <property type="entry name" value="SAF"/>
    <property type="match status" value="1"/>
</dbReference>
<sequence length="413" mass="43798">MGCFTVAGRKVGAGAPPLIVAEMSGNHNHSLERALQIVEAAAAAGAHALKIQTYTADTMTLDVNEGAFRIDDPDSLWAGKTLHRLYAEAATPWEWHGPIFERCRQLGLIGFSTPFDASAVDFLESLQVPLYKIASFELTDLPLIRRVAATGKPILLSTGMATVAEIDEAVRAARGAGCRHLVLLKCTSSYPASPASSHLRTIPHLLSMYGGGRPGAGGYGPEAGGDSLVGGDRAETKENPAASGEMAVQVGLSDHTLGIGVAVAAVALGASVIEKHFTLSRADGGVDAAFSLEPAEMAALAVETERAWQALGHVHYGPLGGEATSLKHRRSLYVAADMRVGDRFTPENLRVIRPGDGLPPKYYDLLLGRPLTRHAAKGTPVTWELLLPETCEFTDQNEDPEKDDGKNPPRGDD</sequence>
<dbReference type="PANTHER" id="PTHR42966">
    <property type="entry name" value="N-ACETYLNEURAMINATE SYNTHASE"/>
    <property type="match status" value="1"/>
</dbReference>
<keyword evidence="4" id="KW-1185">Reference proteome</keyword>
<feature type="domain" description="AFP-like" evidence="2">
    <location>
        <begin position="331"/>
        <end position="389"/>
    </location>
</feature>
<dbReference type="InterPro" id="IPR013974">
    <property type="entry name" value="SAF"/>
</dbReference>
<feature type="compositionally biased region" description="Basic and acidic residues" evidence="1">
    <location>
        <begin position="403"/>
        <end position="413"/>
    </location>
</feature>
<gene>
    <name evidence="3" type="ORF">GTO91_06950</name>
</gene>
<dbReference type="RefSeq" id="WP_161256888.1">
    <property type="nucleotide sequence ID" value="NZ_WXEY01000005.1"/>
</dbReference>
<evidence type="ECO:0000313" key="4">
    <source>
        <dbReference type="Proteomes" id="UP000463470"/>
    </source>
</evidence>
<dbReference type="Pfam" id="PF08666">
    <property type="entry name" value="SAF"/>
    <property type="match status" value="1"/>
</dbReference>
<dbReference type="InterPro" id="IPR051690">
    <property type="entry name" value="PseI-like"/>
</dbReference>
<dbReference type="SUPFAM" id="SSF51569">
    <property type="entry name" value="Aldolase"/>
    <property type="match status" value="1"/>
</dbReference>
<dbReference type="EMBL" id="WXEY01000005">
    <property type="protein sequence ID" value="MZP29441.1"/>
    <property type="molecule type" value="Genomic_DNA"/>
</dbReference>
<accession>A0A845L941</accession>
<dbReference type="InterPro" id="IPR036732">
    <property type="entry name" value="AFP_Neu5c_C_sf"/>
</dbReference>
<protein>
    <submittedName>
        <fullName evidence="3">Pseudaminic acid synthase</fullName>
    </submittedName>
</protein>
<dbReference type="Gene3D" id="3.90.1210.10">
    <property type="entry name" value="Antifreeze-like/N-acetylneuraminic acid synthase C-terminal domain"/>
    <property type="match status" value="1"/>
</dbReference>
<evidence type="ECO:0000259" key="2">
    <source>
        <dbReference type="PROSITE" id="PS50844"/>
    </source>
</evidence>
<dbReference type="Proteomes" id="UP000463470">
    <property type="component" value="Unassembled WGS sequence"/>
</dbReference>
<dbReference type="GO" id="GO:0047444">
    <property type="term" value="F:N-acylneuraminate-9-phosphate synthase activity"/>
    <property type="evidence" value="ECO:0007669"/>
    <property type="project" value="TreeGrafter"/>
</dbReference>
<evidence type="ECO:0000313" key="3">
    <source>
        <dbReference type="EMBL" id="MZP29441.1"/>
    </source>
</evidence>
<dbReference type="InterPro" id="IPR006190">
    <property type="entry name" value="SAF_AFP_Neu5Ac"/>
</dbReference>
<evidence type="ECO:0000256" key="1">
    <source>
        <dbReference type="SAM" id="MobiDB-lite"/>
    </source>
</evidence>
<comment type="caution">
    <text evidence="3">The sequence shown here is derived from an EMBL/GenBank/DDBJ whole genome shotgun (WGS) entry which is preliminary data.</text>
</comment>
<proteinExistence type="predicted"/>
<feature type="region of interest" description="Disordered" evidence="1">
    <location>
        <begin position="392"/>
        <end position="413"/>
    </location>
</feature>
<dbReference type="InterPro" id="IPR057736">
    <property type="entry name" value="SAF_PseI/NeuA/NeuB"/>
</dbReference>
<dbReference type="SUPFAM" id="SSF51269">
    <property type="entry name" value="AFP III-like domain"/>
    <property type="match status" value="1"/>
</dbReference>
<dbReference type="CDD" id="cd11615">
    <property type="entry name" value="SAF_NeuB_like"/>
    <property type="match status" value="1"/>
</dbReference>
<dbReference type="PROSITE" id="PS50844">
    <property type="entry name" value="AFP_LIKE"/>
    <property type="match status" value="1"/>
</dbReference>
<dbReference type="InterPro" id="IPR013785">
    <property type="entry name" value="Aldolase_TIM"/>
</dbReference>
<dbReference type="Gene3D" id="3.20.20.70">
    <property type="entry name" value="Aldolase class I"/>
    <property type="match status" value="2"/>
</dbReference>
<dbReference type="GO" id="GO:0016051">
    <property type="term" value="P:carbohydrate biosynthetic process"/>
    <property type="evidence" value="ECO:0007669"/>
    <property type="project" value="InterPro"/>
</dbReference>
<name>A0A845L941_9FIRM</name>
<dbReference type="OrthoDB" id="9814210at2"/>
<dbReference type="Pfam" id="PF03102">
    <property type="entry name" value="NeuB"/>
    <property type="match status" value="2"/>
</dbReference>
<dbReference type="AlphaFoldDB" id="A0A845L941"/>
<dbReference type="PANTHER" id="PTHR42966:SF2">
    <property type="entry name" value="PSEUDAMINIC ACID SYNTHASE"/>
    <property type="match status" value="1"/>
</dbReference>
<organism evidence="3 4">
    <name type="scientific">Heliomicrobium undosum</name>
    <dbReference type="NCBI Taxonomy" id="121734"/>
    <lineage>
        <taxon>Bacteria</taxon>
        <taxon>Bacillati</taxon>
        <taxon>Bacillota</taxon>
        <taxon>Clostridia</taxon>
        <taxon>Eubacteriales</taxon>
        <taxon>Heliobacteriaceae</taxon>
        <taxon>Heliomicrobium</taxon>
    </lineage>
</organism>